<evidence type="ECO:0000313" key="17">
    <source>
        <dbReference type="Proteomes" id="UP000030012"/>
    </source>
</evidence>
<evidence type="ECO:0000256" key="9">
    <source>
        <dbReference type="ARBA" id="ARBA00023239"/>
    </source>
</evidence>
<dbReference type="SUPFAM" id="SSF51569">
    <property type="entry name" value="Aldolase"/>
    <property type="match status" value="1"/>
</dbReference>
<dbReference type="AlphaFoldDB" id="A0A0A0I9S8"/>
<reference evidence="16 17" key="1">
    <citation type="submission" date="2014-01" db="EMBL/GenBank/DDBJ databases">
        <title>Plasmidome dynamics in the species complex Clostridium novyi sensu lato converts strains of independent lineages into distinctly different pathogens.</title>
        <authorList>
            <person name="Skarin H."/>
            <person name="Segerman B."/>
        </authorList>
    </citation>
    <scope>NUCLEOTIDE SEQUENCE [LARGE SCALE GENOMIC DNA]</scope>
    <source>
        <strain evidence="16 17">4552</strain>
    </source>
</reference>
<evidence type="ECO:0000256" key="11">
    <source>
        <dbReference type="ARBA" id="ARBA00047836"/>
    </source>
</evidence>
<dbReference type="PRINTS" id="PR00146">
    <property type="entry name" value="DHPICSNTHASE"/>
</dbReference>
<dbReference type="InterPro" id="IPR013785">
    <property type="entry name" value="Aldolase_TIM"/>
</dbReference>
<keyword evidence="7 12" id="KW-0220">Diaminopimelate biosynthesis</keyword>
<comment type="subunit">
    <text evidence="12">Homotetramer; dimer of dimers.</text>
</comment>
<evidence type="ECO:0000256" key="15">
    <source>
        <dbReference type="PIRSR" id="PIRSR001365-2"/>
    </source>
</evidence>
<protein>
    <recommendedName>
        <fullName evidence="4 12">4-hydroxy-tetrahydrodipicolinate synthase</fullName>
        <shortName evidence="12">HTPA synthase</shortName>
        <ecNumber evidence="4 12">4.3.3.7</ecNumber>
    </recommendedName>
</protein>
<evidence type="ECO:0000256" key="5">
    <source>
        <dbReference type="ARBA" id="ARBA00022490"/>
    </source>
</evidence>
<dbReference type="GO" id="GO:0005829">
    <property type="term" value="C:cytosol"/>
    <property type="evidence" value="ECO:0007669"/>
    <property type="project" value="TreeGrafter"/>
</dbReference>
<dbReference type="Gene3D" id="3.20.20.70">
    <property type="entry name" value="Aldolase class I"/>
    <property type="match status" value="1"/>
</dbReference>
<comment type="caution">
    <text evidence="16">The sequence shown here is derived from an EMBL/GenBank/DDBJ whole genome shotgun (WGS) entry which is preliminary data.</text>
</comment>
<evidence type="ECO:0000256" key="13">
    <source>
        <dbReference type="PIRNR" id="PIRNR001365"/>
    </source>
</evidence>
<comment type="caution">
    <text evidence="12">Was originally thought to be a dihydrodipicolinate synthase (DHDPS), catalyzing the condensation of (S)-aspartate-beta-semialdehyde [(S)-ASA] and pyruvate to dihydrodipicolinate (DHDP). However, it was shown in E.coli that the product of the enzymatic reaction is not dihydrodipicolinate but in fact (4S)-4-hydroxy-2,3,4,5-tetrahydro-(2S)-dipicolinic acid (HTPA), and that the consecutive dehydration reaction leading to DHDP is not spontaneous but catalyzed by DapB.</text>
</comment>
<dbReference type="PANTHER" id="PTHR12128:SF66">
    <property type="entry name" value="4-HYDROXY-2-OXOGLUTARATE ALDOLASE, MITOCHONDRIAL"/>
    <property type="match status" value="1"/>
</dbReference>
<dbReference type="Proteomes" id="UP000030012">
    <property type="component" value="Unassembled WGS sequence"/>
</dbReference>
<keyword evidence="5 12" id="KW-0963">Cytoplasm</keyword>
<evidence type="ECO:0000313" key="16">
    <source>
        <dbReference type="EMBL" id="KGM97288.1"/>
    </source>
</evidence>
<comment type="function">
    <text evidence="1 12">Catalyzes the condensation of (S)-aspartate-beta-semialdehyde [(S)-ASA] and pyruvate to 4-hydroxy-tetrahydrodipicolinate (HTPA).</text>
</comment>
<dbReference type="RefSeq" id="WP_039253630.1">
    <property type="nucleotide sequence ID" value="NZ_JENJ01000012.1"/>
</dbReference>
<dbReference type="PIRSF" id="PIRSF001365">
    <property type="entry name" value="DHDPS"/>
    <property type="match status" value="1"/>
</dbReference>
<dbReference type="GO" id="GO:0009089">
    <property type="term" value="P:lysine biosynthetic process via diaminopimelate"/>
    <property type="evidence" value="ECO:0007669"/>
    <property type="project" value="UniProtKB-UniRule"/>
</dbReference>
<evidence type="ECO:0000256" key="2">
    <source>
        <dbReference type="ARBA" id="ARBA00005120"/>
    </source>
</evidence>
<feature type="site" description="Part of a proton relay during catalysis" evidence="12">
    <location>
        <position position="108"/>
    </location>
</feature>
<dbReference type="PROSITE" id="PS00666">
    <property type="entry name" value="DHDPS_2"/>
    <property type="match status" value="1"/>
</dbReference>
<comment type="similarity">
    <text evidence="3 12 13">Belongs to the DapA family.</text>
</comment>
<comment type="subcellular location">
    <subcellularLocation>
        <location evidence="12">Cytoplasm</location>
    </subcellularLocation>
</comment>
<organism evidence="16 17">
    <name type="scientific">Clostridium novyi A str. 4552</name>
    <dbReference type="NCBI Taxonomy" id="1444289"/>
    <lineage>
        <taxon>Bacteria</taxon>
        <taxon>Bacillati</taxon>
        <taxon>Bacillota</taxon>
        <taxon>Clostridia</taxon>
        <taxon>Eubacteriales</taxon>
        <taxon>Clostridiaceae</taxon>
        <taxon>Clostridium</taxon>
    </lineage>
</organism>
<dbReference type="PANTHER" id="PTHR12128">
    <property type="entry name" value="DIHYDRODIPICOLINATE SYNTHASE"/>
    <property type="match status" value="1"/>
</dbReference>
<evidence type="ECO:0000256" key="10">
    <source>
        <dbReference type="ARBA" id="ARBA00023270"/>
    </source>
</evidence>
<feature type="active site" description="Schiff-base intermediate with substrate" evidence="12 14">
    <location>
        <position position="162"/>
    </location>
</feature>
<dbReference type="SMART" id="SM01130">
    <property type="entry name" value="DHDPS"/>
    <property type="match status" value="1"/>
</dbReference>
<keyword evidence="6 12" id="KW-0028">Amino-acid biosynthesis</keyword>
<comment type="pathway">
    <text evidence="2 12">Amino-acid biosynthesis; L-lysine biosynthesis via DAP pathway; (S)-tetrahydrodipicolinate from L-aspartate: step 3/4.</text>
</comment>
<name>A0A0A0I9S8_CLONO</name>
<dbReference type="NCBIfam" id="TIGR00674">
    <property type="entry name" value="dapA"/>
    <property type="match status" value="1"/>
</dbReference>
<feature type="site" description="Part of a proton relay during catalysis" evidence="12">
    <location>
        <position position="45"/>
    </location>
</feature>
<proteinExistence type="inferred from homology"/>
<evidence type="ECO:0000256" key="6">
    <source>
        <dbReference type="ARBA" id="ARBA00022605"/>
    </source>
</evidence>
<keyword evidence="8 12" id="KW-0457">Lysine biosynthesis</keyword>
<accession>A0A0A0I9S8</accession>
<feature type="binding site" evidence="12 15">
    <location>
        <position position="46"/>
    </location>
    <ligand>
        <name>pyruvate</name>
        <dbReference type="ChEBI" id="CHEBI:15361"/>
    </ligand>
</feature>
<feature type="active site" description="Proton donor/acceptor" evidence="12 14">
    <location>
        <position position="134"/>
    </location>
</feature>
<dbReference type="GO" id="GO:0019877">
    <property type="term" value="P:diaminopimelate biosynthetic process"/>
    <property type="evidence" value="ECO:0007669"/>
    <property type="project" value="UniProtKB-UniRule"/>
</dbReference>
<dbReference type="InterPro" id="IPR020625">
    <property type="entry name" value="Schiff_base-form_aldolases_AS"/>
</dbReference>
<dbReference type="UniPathway" id="UPA00034">
    <property type="reaction ID" value="UER00017"/>
</dbReference>
<dbReference type="GO" id="GO:0008840">
    <property type="term" value="F:4-hydroxy-tetrahydrodipicolinate synthase activity"/>
    <property type="evidence" value="ECO:0007669"/>
    <property type="project" value="UniProtKB-UniRule"/>
</dbReference>
<dbReference type="EMBL" id="JENJ01000012">
    <property type="protein sequence ID" value="KGM97288.1"/>
    <property type="molecule type" value="Genomic_DNA"/>
</dbReference>
<dbReference type="PROSITE" id="PS00665">
    <property type="entry name" value="DHDPS_1"/>
    <property type="match status" value="1"/>
</dbReference>
<dbReference type="InterPro" id="IPR005263">
    <property type="entry name" value="DapA"/>
</dbReference>
<feature type="binding site" evidence="12 15">
    <location>
        <position position="204"/>
    </location>
    <ligand>
        <name>pyruvate</name>
        <dbReference type="ChEBI" id="CHEBI:15361"/>
    </ligand>
</feature>
<sequence length="296" mass="32488">MTLFKGSGVALITPFKDGKVNFKKLEEILNWHVESGTDAIVICGTTGEASTMTEDERKETIKFTVDTINNRIPVIAGTGSNNTKAAIAMSKWAESIGVDGVLVITPYYNKTTQKGIFEHFKAINDTINIPIILYNVPSRTGLNITPKTLLKLCDLKNIVAIKEASGDFSQLVAMKALCRDKIDLYSGNDDQIVPLLSLGGVGVISVAANIYPKEIHNMCNLYMNGKTNEALKMQLDMLDVINSMFIETNPIPIKTAMNLKGMDVGPLRLPLCDMEENNLAILKKSLENYIPTSEEV</sequence>
<dbReference type="InterPro" id="IPR002220">
    <property type="entry name" value="DapA-like"/>
</dbReference>
<dbReference type="HAMAP" id="MF_00418">
    <property type="entry name" value="DapA"/>
    <property type="match status" value="1"/>
</dbReference>
<keyword evidence="9 12" id="KW-0456">Lyase</keyword>
<evidence type="ECO:0000256" key="8">
    <source>
        <dbReference type="ARBA" id="ARBA00023154"/>
    </source>
</evidence>
<evidence type="ECO:0000256" key="12">
    <source>
        <dbReference type="HAMAP-Rule" id="MF_00418"/>
    </source>
</evidence>
<evidence type="ECO:0000256" key="4">
    <source>
        <dbReference type="ARBA" id="ARBA00012086"/>
    </source>
</evidence>
<evidence type="ECO:0000256" key="3">
    <source>
        <dbReference type="ARBA" id="ARBA00007592"/>
    </source>
</evidence>
<dbReference type="InterPro" id="IPR020624">
    <property type="entry name" value="Schiff_base-form_aldolases_CS"/>
</dbReference>
<evidence type="ECO:0000256" key="14">
    <source>
        <dbReference type="PIRSR" id="PIRSR001365-1"/>
    </source>
</evidence>
<gene>
    <name evidence="12" type="primary">dapA</name>
    <name evidence="16" type="ORF">Z968_04030</name>
</gene>
<comment type="catalytic activity">
    <reaction evidence="11 12">
        <text>L-aspartate 4-semialdehyde + pyruvate = (2S,4S)-4-hydroxy-2,3,4,5-tetrahydrodipicolinate + H2O + H(+)</text>
        <dbReference type="Rhea" id="RHEA:34171"/>
        <dbReference type="ChEBI" id="CHEBI:15361"/>
        <dbReference type="ChEBI" id="CHEBI:15377"/>
        <dbReference type="ChEBI" id="CHEBI:15378"/>
        <dbReference type="ChEBI" id="CHEBI:67139"/>
        <dbReference type="ChEBI" id="CHEBI:537519"/>
        <dbReference type="EC" id="4.3.3.7"/>
    </reaction>
</comment>
<evidence type="ECO:0000256" key="1">
    <source>
        <dbReference type="ARBA" id="ARBA00003294"/>
    </source>
</evidence>
<dbReference type="Pfam" id="PF00701">
    <property type="entry name" value="DHDPS"/>
    <property type="match status" value="1"/>
</dbReference>
<dbReference type="OrthoDB" id="9782828at2"/>
<keyword evidence="10 12" id="KW-0704">Schiff base</keyword>
<dbReference type="CDD" id="cd00950">
    <property type="entry name" value="DHDPS"/>
    <property type="match status" value="1"/>
</dbReference>
<dbReference type="EC" id="4.3.3.7" evidence="4 12"/>
<evidence type="ECO:0000256" key="7">
    <source>
        <dbReference type="ARBA" id="ARBA00022915"/>
    </source>
</evidence>